<dbReference type="EC" id="2.3.1.184" evidence="1"/>
<dbReference type="Proteomes" id="UP000198977">
    <property type="component" value="Unassembled WGS sequence"/>
</dbReference>
<dbReference type="EMBL" id="FOMW01000008">
    <property type="protein sequence ID" value="SFE54695.1"/>
    <property type="molecule type" value="Genomic_DNA"/>
</dbReference>
<name>A0A1I2BEW6_9RHOB</name>
<evidence type="ECO:0000256" key="7">
    <source>
        <dbReference type="PROSITE-ProRule" id="PRU00533"/>
    </source>
</evidence>
<dbReference type="GO" id="GO:0009372">
    <property type="term" value="P:quorum sensing"/>
    <property type="evidence" value="ECO:0007669"/>
    <property type="project" value="UniProtKB-UniRule"/>
</dbReference>
<keyword evidence="2 7" id="KW-0673">Quorum sensing</keyword>
<dbReference type="GO" id="GO:0007165">
    <property type="term" value="P:signal transduction"/>
    <property type="evidence" value="ECO:0007669"/>
    <property type="project" value="TreeGrafter"/>
</dbReference>
<reference evidence="9" key="1">
    <citation type="submission" date="2016-10" db="EMBL/GenBank/DDBJ databases">
        <authorList>
            <person name="Varghese N."/>
            <person name="Submissions S."/>
        </authorList>
    </citation>
    <scope>NUCLEOTIDE SEQUENCE [LARGE SCALE GENOMIC DNA]</scope>
    <source>
        <strain evidence="9">DSM 11443</strain>
    </source>
</reference>
<dbReference type="PANTHER" id="PTHR39322">
    <property type="entry name" value="ACYL-HOMOSERINE-LACTONE SYNTHASE"/>
    <property type="match status" value="1"/>
</dbReference>
<evidence type="ECO:0000256" key="4">
    <source>
        <dbReference type="ARBA" id="ARBA00022691"/>
    </source>
</evidence>
<keyword evidence="4" id="KW-0949">S-adenosyl-L-methionine</keyword>
<keyword evidence="9" id="KW-1185">Reference proteome</keyword>
<protein>
    <recommendedName>
        <fullName evidence="1">acyl-homoserine-lactone synthase</fullName>
        <ecNumber evidence="1">2.3.1.184</ecNumber>
    </recommendedName>
</protein>
<dbReference type="GO" id="GO:0061579">
    <property type="term" value="F:N-acyl homoserine lactone synthase activity"/>
    <property type="evidence" value="ECO:0007669"/>
    <property type="project" value="UniProtKB-EC"/>
</dbReference>
<evidence type="ECO:0000313" key="9">
    <source>
        <dbReference type="Proteomes" id="UP000198977"/>
    </source>
</evidence>
<keyword evidence="5 7" id="KW-0071">Autoinducer synthesis</keyword>
<evidence type="ECO:0000256" key="2">
    <source>
        <dbReference type="ARBA" id="ARBA00022654"/>
    </source>
</evidence>
<evidence type="ECO:0000256" key="1">
    <source>
        <dbReference type="ARBA" id="ARBA00012340"/>
    </source>
</evidence>
<dbReference type="InterPro" id="IPR001690">
    <property type="entry name" value="Autoind_synthase"/>
</dbReference>
<gene>
    <name evidence="8" type="ORF">SAMN04488523_10885</name>
</gene>
<dbReference type="Pfam" id="PF00765">
    <property type="entry name" value="Autoind_synth"/>
    <property type="match status" value="1"/>
</dbReference>
<sequence length="236" mass="26363">MGFHGLKTSQASHSSHFAAGSLAEAANSKPVEQPPAFAARIEETVVYVGNQHQHGQLYTDLLKARKAVFIDQKAWDLPHTEGMEFDQYDTPQSRSVIIHEYGRILASVRLFPTTAQCGCYTYMLKDAQRGMLPNIPEWVLHERAPVAPHVWEATRLFLLQNGSIERRSYIQRMLLRAMARTAGDNGATHVIGIVPAAFQRWNSRHGLTALPMGPKMRIGDDYNQAAIMSVAHFLNA</sequence>
<evidence type="ECO:0000256" key="5">
    <source>
        <dbReference type="ARBA" id="ARBA00022929"/>
    </source>
</evidence>
<proteinExistence type="inferred from homology"/>
<dbReference type="InterPro" id="IPR018311">
    <property type="entry name" value="Autoind_synth_CS"/>
</dbReference>
<dbReference type="PROSITE" id="PS00949">
    <property type="entry name" value="AUTOINDUCER_SYNTH_1"/>
    <property type="match status" value="1"/>
</dbReference>
<evidence type="ECO:0000256" key="6">
    <source>
        <dbReference type="ARBA" id="ARBA00048576"/>
    </source>
</evidence>
<dbReference type="PROSITE" id="PS51187">
    <property type="entry name" value="AUTOINDUCER_SYNTH_2"/>
    <property type="match status" value="1"/>
</dbReference>
<dbReference type="SUPFAM" id="SSF55729">
    <property type="entry name" value="Acyl-CoA N-acyltransferases (Nat)"/>
    <property type="match status" value="1"/>
</dbReference>
<dbReference type="STRING" id="74348.SAMN04488523_10885"/>
<comment type="catalytic activity">
    <reaction evidence="6">
        <text>a fatty acyl-[ACP] + S-adenosyl-L-methionine = an N-acyl-L-homoserine lactone + S-methyl-5'-thioadenosine + holo-[ACP] + H(+)</text>
        <dbReference type="Rhea" id="RHEA:10096"/>
        <dbReference type="Rhea" id="RHEA-COMP:9685"/>
        <dbReference type="Rhea" id="RHEA-COMP:14125"/>
        <dbReference type="ChEBI" id="CHEBI:15378"/>
        <dbReference type="ChEBI" id="CHEBI:17509"/>
        <dbReference type="ChEBI" id="CHEBI:55474"/>
        <dbReference type="ChEBI" id="CHEBI:59789"/>
        <dbReference type="ChEBI" id="CHEBI:64479"/>
        <dbReference type="ChEBI" id="CHEBI:138651"/>
        <dbReference type="EC" id="2.3.1.184"/>
    </reaction>
</comment>
<dbReference type="Gene3D" id="3.40.630.30">
    <property type="match status" value="1"/>
</dbReference>
<dbReference type="OrthoDB" id="6169313at2"/>
<dbReference type="AlphaFoldDB" id="A0A1I2BEW6"/>
<evidence type="ECO:0000313" key="8">
    <source>
        <dbReference type="EMBL" id="SFE54695.1"/>
    </source>
</evidence>
<keyword evidence="3" id="KW-0808">Transferase</keyword>
<dbReference type="PANTHER" id="PTHR39322:SF1">
    <property type="entry name" value="ISOVALERYL-HOMOSERINE LACTONE SYNTHASE"/>
    <property type="match status" value="1"/>
</dbReference>
<comment type="similarity">
    <text evidence="7">Belongs to the autoinducer synthase family.</text>
</comment>
<organism evidence="8 9">
    <name type="scientific">Sulfitobacter brevis</name>
    <dbReference type="NCBI Taxonomy" id="74348"/>
    <lineage>
        <taxon>Bacteria</taxon>
        <taxon>Pseudomonadati</taxon>
        <taxon>Pseudomonadota</taxon>
        <taxon>Alphaproteobacteria</taxon>
        <taxon>Rhodobacterales</taxon>
        <taxon>Roseobacteraceae</taxon>
        <taxon>Sulfitobacter</taxon>
    </lineage>
</organism>
<accession>A0A1I2BEW6</accession>
<dbReference type="InterPro" id="IPR016181">
    <property type="entry name" value="Acyl_CoA_acyltransferase"/>
</dbReference>
<evidence type="ECO:0000256" key="3">
    <source>
        <dbReference type="ARBA" id="ARBA00022679"/>
    </source>
</evidence>
<dbReference type="RefSeq" id="WP_093924119.1">
    <property type="nucleotide sequence ID" value="NZ_FOMW01000008.1"/>
</dbReference>